<dbReference type="RefSeq" id="WP_342026101.1">
    <property type="nucleotide sequence ID" value="NZ_CP151651.1"/>
</dbReference>
<evidence type="ECO:0000313" key="1">
    <source>
        <dbReference type="EMBL" id="WZP09548.1"/>
    </source>
</evidence>
<reference evidence="1 2" key="1">
    <citation type="submission" date="2024-04" db="EMBL/GenBank/DDBJ databases">
        <title>Screening of coral probiotics and analysis of their probiotic properties.</title>
        <authorList>
            <person name="Wang S."/>
        </authorList>
    </citation>
    <scope>NUCLEOTIDE SEQUENCE [LARGE SCALE GENOMIC DNA]</scope>
    <source>
        <strain evidence="1 2">GXU-Z9</strain>
    </source>
</reference>
<evidence type="ECO:0000313" key="2">
    <source>
        <dbReference type="Proteomes" id="UP001472074"/>
    </source>
</evidence>
<protein>
    <submittedName>
        <fullName evidence="1">Uncharacterized protein</fullName>
    </submittedName>
</protein>
<sequence>MGFFQKIKGFLVSDKNPPLTRRDEQGFVTMSNGSAAGEERVFSQNRFYIEEGILKLEEGKCPYCGYELENPPSRKRNCPSCKNDMYVRTLPYVDEAKKVRVLVTEEKAEKIDIAWAKIAGTYEELIKDKKRFEEMKQQLFNAWGTVPSDSDVNWHLMMNNRIEHYNNQQWGLYRNTTLRMAEHL</sequence>
<proteinExistence type="predicted"/>
<organism evidence="1 2">
    <name type="scientific">Cytobacillus pseudoceanisediminis</name>
    <dbReference type="NCBI Taxonomy" id="3051614"/>
    <lineage>
        <taxon>Bacteria</taxon>
        <taxon>Bacillati</taxon>
        <taxon>Bacillota</taxon>
        <taxon>Bacilli</taxon>
        <taxon>Bacillales</taxon>
        <taxon>Bacillaceae</taxon>
        <taxon>Cytobacillus</taxon>
    </lineage>
</organism>
<gene>
    <name evidence="1" type="ORF">AADC60_10570</name>
</gene>
<dbReference type="EMBL" id="CP151651">
    <property type="protein sequence ID" value="WZP09548.1"/>
    <property type="molecule type" value="Genomic_DNA"/>
</dbReference>
<accession>A0ABZ2ZP76</accession>
<dbReference type="Proteomes" id="UP001472074">
    <property type="component" value="Chromosome"/>
</dbReference>
<name>A0ABZ2ZP76_9BACI</name>
<keyword evidence="2" id="KW-1185">Reference proteome</keyword>